<evidence type="ECO:0000313" key="1">
    <source>
        <dbReference type="EMBL" id="GFY57502.1"/>
    </source>
</evidence>
<name>A0A8X6XNZ3_9ARAC</name>
<organism evidence="1 2">
    <name type="scientific">Trichonephila inaurata madagascariensis</name>
    <dbReference type="NCBI Taxonomy" id="2747483"/>
    <lineage>
        <taxon>Eukaryota</taxon>
        <taxon>Metazoa</taxon>
        <taxon>Ecdysozoa</taxon>
        <taxon>Arthropoda</taxon>
        <taxon>Chelicerata</taxon>
        <taxon>Arachnida</taxon>
        <taxon>Araneae</taxon>
        <taxon>Araneomorphae</taxon>
        <taxon>Entelegynae</taxon>
        <taxon>Araneoidea</taxon>
        <taxon>Nephilidae</taxon>
        <taxon>Trichonephila</taxon>
        <taxon>Trichonephila inaurata</taxon>
    </lineage>
</organism>
<dbReference type="AlphaFoldDB" id="A0A8X6XNZ3"/>
<accession>A0A8X6XNZ3</accession>
<dbReference type="Proteomes" id="UP000886998">
    <property type="component" value="Unassembled WGS sequence"/>
</dbReference>
<dbReference type="EMBL" id="BMAV01011541">
    <property type="protein sequence ID" value="GFY57502.1"/>
    <property type="molecule type" value="Genomic_DNA"/>
</dbReference>
<proteinExistence type="predicted"/>
<gene>
    <name evidence="1" type="ORF">TNIN_89061</name>
</gene>
<evidence type="ECO:0000313" key="2">
    <source>
        <dbReference type="Proteomes" id="UP000886998"/>
    </source>
</evidence>
<protein>
    <submittedName>
        <fullName evidence="1">Uncharacterized protein</fullName>
    </submittedName>
</protein>
<sequence length="96" mass="11785">MYWVFITTFFDDGRPTTALFMMWESVEDDTTSITFDVQPIFRNDSSRLRPTSMFIVDCDLWFGIRWERRRHRRIWRTQLFLSVKNKPEITCRLCHL</sequence>
<reference evidence="1" key="1">
    <citation type="submission" date="2020-08" db="EMBL/GenBank/DDBJ databases">
        <title>Multicomponent nature underlies the extraordinary mechanical properties of spider dragline silk.</title>
        <authorList>
            <person name="Kono N."/>
            <person name="Nakamura H."/>
            <person name="Mori M."/>
            <person name="Yoshida Y."/>
            <person name="Ohtoshi R."/>
            <person name="Malay A.D."/>
            <person name="Moran D.A.P."/>
            <person name="Tomita M."/>
            <person name="Numata K."/>
            <person name="Arakawa K."/>
        </authorList>
    </citation>
    <scope>NUCLEOTIDE SEQUENCE</scope>
</reference>
<keyword evidence="2" id="KW-1185">Reference proteome</keyword>
<comment type="caution">
    <text evidence="1">The sequence shown here is derived from an EMBL/GenBank/DDBJ whole genome shotgun (WGS) entry which is preliminary data.</text>
</comment>